<feature type="compositionally biased region" description="Pro residues" evidence="8">
    <location>
        <begin position="117"/>
        <end position="135"/>
    </location>
</feature>
<evidence type="ECO:0000256" key="6">
    <source>
        <dbReference type="ARBA" id="ARBA00023004"/>
    </source>
</evidence>
<dbReference type="GO" id="GO:0020037">
    <property type="term" value="F:heme binding"/>
    <property type="evidence" value="ECO:0007669"/>
    <property type="project" value="InterPro"/>
</dbReference>
<keyword evidence="4" id="KW-0479">Metal-binding</keyword>
<sequence length="266" mass="28428">MWSCSGEGTSSSSAPSRRRRRAESVSRRRVRYLSEAQLVGPPTSAVPVRPSKNPVQVLPARPQGEPFVNRSFRSTEPGGRRMRTPLRILSAFSFLCREASGSPIRHSRGPLAGPRLAPLPPRRPQGGAPPPPPGPTALWARLATTDVHVDGRLVPAGTTAMSTCGPSPRPAVWPDRWVPPGPVRRTGARSSPFFSGRIRGCPRSGRAGGAAGEPLAMATVGCVVATLLHEFEFLPRPAGHVSASRRSCASPVRCLSLTVRLRRGAR</sequence>
<dbReference type="EMBL" id="LR862141">
    <property type="protein sequence ID" value="CAD1821407.1"/>
    <property type="molecule type" value="Genomic_DNA"/>
</dbReference>
<evidence type="ECO:0000256" key="4">
    <source>
        <dbReference type="ARBA" id="ARBA00022723"/>
    </source>
</evidence>
<feature type="region of interest" description="Disordered" evidence="8">
    <location>
        <begin position="158"/>
        <end position="178"/>
    </location>
</feature>
<dbReference type="InterPro" id="IPR036396">
    <property type="entry name" value="Cyt_P450_sf"/>
</dbReference>
<feature type="region of interest" description="Disordered" evidence="8">
    <location>
        <begin position="1"/>
        <end position="80"/>
    </location>
</feature>
<evidence type="ECO:0000256" key="2">
    <source>
        <dbReference type="ARBA" id="ARBA00010617"/>
    </source>
</evidence>
<name>A0A6V7NSB6_ANACO</name>
<proteinExistence type="inferred from homology"/>
<gene>
    <name evidence="9" type="ORF">CB5_LOCUS4618</name>
</gene>
<feature type="compositionally biased region" description="Basic residues" evidence="8">
    <location>
        <begin position="16"/>
        <end position="31"/>
    </location>
</feature>
<comment type="similarity">
    <text evidence="2">Belongs to the cytochrome P450 family.</text>
</comment>
<evidence type="ECO:0000256" key="5">
    <source>
        <dbReference type="ARBA" id="ARBA00023002"/>
    </source>
</evidence>
<reference evidence="9" key="1">
    <citation type="submission" date="2020-07" db="EMBL/GenBank/DDBJ databases">
        <authorList>
            <person name="Lin J."/>
        </authorList>
    </citation>
    <scope>NUCLEOTIDE SEQUENCE</scope>
</reference>
<evidence type="ECO:0000256" key="8">
    <source>
        <dbReference type="SAM" id="MobiDB-lite"/>
    </source>
</evidence>
<dbReference type="PANTHER" id="PTHR47946">
    <property type="entry name" value="CYTOCHROME P450 78A7-RELATED"/>
    <property type="match status" value="1"/>
</dbReference>
<feature type="compositionally biased region" description="Low complexity" evidence="8">
    <location>
        <begin position="1"/>
        <end position="15"/>
    </location>
</feature>
<dbReference type="GO" id="GO:0005506">
    <property type="term" value="F:iron ion binding"/>
    <property type="evidence" value="ECO:0007669"/>
    <property type="project" value="InterPro"/>
</dbReference>
<dbReference type="SUPFAM" id="SSF48264">
    <property type="entry name" value="Cytochrome P450"/>
    <property type="match status" value="1"/>
</dbReference>
<dbReference type="GO" id="GO:0004497">
    <property type="term" value="F:monooxygenase activity"/>
    <property type="evidence" value="ECO:0007669"/>
    <property type="project" value="UniProtKB-KW"/>
</dbReference>
<comment type="cofactor">
    <cofactor evidence="1">
        <name>heme</name>
        <dbReference type="ChEBI" id="CHEBI:30413"/>
    </cofactor>
</comment>
<dbReference type="AlphaFoldDB" id="A0A6V7NSB6"/>
<feature type="region of interest" description="Disordered" evidence="8">
    <location>
        <begin position="103"/>
        <end position="137"/>
    </location>
</feature>
<keyword evidence="6" id="KW-0408">Iron</keyword>
<accession>A0A6V7NSB6</accession>
<keyword evidence="5" id="KW-0560">Oxidoreductase</keyword>
<dbReference type="InterPro" id="IPR051996">
    <property type="entry name" value="Cytochrome_P450_78A"/>
</dbReference>
<dbReference type="Gene3D" id="1.10.630.10">
    <property type="entry name" value="Cytochrome P450"/>
    <property type="match status" value="1"/>
</dbReference>
<dbReference type="PANTHER" id="PTHR47946:SF23">
    <property type="entry name" value="CYTOCHROME P450 78A9"/>
    <property type="match status" value="1"/>
</dbReference>
<evidence type="ECO:0000256" key="1">
    <source>
        <dbReference type="ARBA" id="ARBA00001971"/>
    </source>
</evidence>
<organism evidence="9">
    <name type="scientific">Ananas comosus var. bracteatus</name>
    <name type="common">red pineapple</name>
    <dbReference type="NCBI Taxonomy" id="296719"/>
    <lineage>
        <taxon>Eukaryota</taxon>
        <taxon>Viridiplantae</taxon>
        <taxon>Streptophyta</taxon>
        <taxon>Embryophyta</taxon>
        <taxon>Tracheophyta</taxon>
        <taxon>Spermatophyta</taxon>
        <taxon>Magnoliopsida</taxon>
        <taxon>Liliopsida</taxon>
        <taxon>Poales</taxon>
        <taxon>Bromeliaceae</taxon>
        <taxon>Bromelioideae</taxon>
        <taxon>Ananas</taxon>
    </lineage>
</organism>
<keyword evidence="3" id="KW-0349">Heme</keyword>
<evidence type="ECO:0000313" key="9">
    <source>
        <dbReference type="EMBL" id="CAD1821407.1"/>
    </source>
</evidence>
<evidence type="ECO:0000256" key="7">
    <source>
        <dbReference type="ARBA" id="ARBA00023033"/>
    </source>
</evidence>
<protein>
    <submittedName>
        <fullName evidence="9">Uncharacterized protein</fullName>
    </submittedName>
</protein>
<dbReference type="GO" id="GO:0016705">
    <property type="term" value="F:oxidoreductase activity, acting on paired donors, with incorporation or reduction of molecular oxygen"/>
    <property type="evidence" value="ECO:0007669"/>
    <property type="project" value="InterPro"/>
</dbReference>
<feature type="compositionally biased region" description="Pro residues" evidence="8">
    <location>
        <begin position="167"/>
        <end position="178"/>
    </location>
</feature>
<keyword evidence="7" id="KW-0503">Monooxygenase</keyword>
<evidence type="ECO:0000256" key="3">
    <source>
        <dbReference type="ARBA" id="ARBA00022617"/>
    </source>
</evidence>